<evidence type="ECO:0000313" key="2">
    <source>
        <dbReference type="Proteomes" id="UP000003835"/>
    </source>
</evidence>
<keyword evidence="2" id="KW-1185">Reference proteome</keyword>
<organism evidence="1 2">
    <name type="scientific">Coleofasciculus chthonoplastes PCC 7420</name>
    <dbReference type="NCBI Taxonomy" id="118168"/>
    <lineage>
        <taxon>Bacteria</taxon>
        <taxon>Bacillati</taxon>
        <taxon>Cyanobacteriota</taxon>
        <taxon>Cyanophyceae</taxon>
        <taxon>Coleofasciculales</taxon>
        <taxon>Coleofasciculaceae</taxon>
        <taxon>Coleofasciculus</taxon>
    </lineage>
</organism>
<dbReference type="AlphaFoldDB" id="B4VVM3"/>
<dbReference type="EMBL" id="DS989855">
    <property type="protein sequence ID" value="EDX73917.1"/>
    <property type="molecule type" value="Genomic_DNA"/>
</dbReference>
<dbReference type="Proteomes" id="UP000003835">
    <property type="component" value="Unassembled WGS sequence"/>
</dbReference>
<sequence>MTEDTSFLWQGGGQMMLRFFGRGEDRGCFAFMARERGARASDPPSPHGGRRG</sequence>
<accession>B4VVM3</accession>
<name>B4VVM3_9CYAN</name>
<dbReference type="HOGENOM" id="CLU_214274_0_0_3"/>
<evidence type="ECO:0000313" key="1">
    <source>
        <dbReference type="EMBL" id="EDX73917.1"/>
    </source>
</evidence>
<proteinExistence type="predicted"/>
<protein>
    <submittedName>
        <fullName evidence="1">Uncharacterized protein</fullName>
    </submittedName>
</protein>
<dbReference type="STRING" id="118168.MC7420_5797"/>
<gene>
    <name evidence="1" type="ORF">MC7420_5797</name>
</gene>
<reference evidence="1 2" key="1">
    <citation type="submission" date="2008-07" db="EMBL/GenBank/DDBJ databases">
        <authorList>
            <person name="Tandeau de Marsac N."/>
            <person name="Ferriera S."/>
            <person name="Johnson J."/>
            <person name="Kravitz S."/>
            <person name="Beeson K."/>
            <person name="Sutton G."/>
            <person name="Rogers Y.-H."/>
            <person name="Friedman R."/>
            <person name="Frazier M."/>
            <person name="Venter J.C."/>
        </authorList>
    </citation>
    <scope>NUCLEOTIDE SEQUENCE [LARGE SCALE GENOMIC DNA]</scope>
    <source>
        <strain evidence="1 2">PCC 7420</strain>
    </source>
</reference>